<organism evidence="1 2">
    <name type="scientific">Niabella pedocola</name>
    <dbReference type="NCBI Taxonomy" id="1752077"/>
    <lineage>
        <taxon>Bacteria</taxon>
        <taxon>Pseudomonadati</taxon>
        <taxon>Bacteroidota</taxon>
        <taxon>Chitinophagia</taxon>
        <taxon>Chitinophagales</taxon>
        <taxon>Chitinophagaceae</taxon>
        <taxon>Niabella</taxon>
    </lineage>
</organism>
<name>A0ABS8PW79_9BACT</name>
<protein>
    <submittedName>
        <fullName evidence="1">Nucleotidyltransferase domain-containing protein</fullName>
    </submittedName>
</protein>
<proteinExistence type="predicted"/>
<gene>
    <name evidence="1" type="ORF">LQ567_21290</name>
</gene>
<dbReference type="Pfam" id="PF10127">
    <property type="entry name" value="RlaP"/>
    <property type="match status" value="1"/>
</dbReference>
<dbReference type="PANTHER" id="PTHR34817">
    <property type="entry name" value="NUCLEOTIDYLTRANSFERASE"/>
    <property type="match status" value="1"/>
</dbReference>
<reference evidence="1 2" key="1">
    <citation type="submission" date="2021-11" db="EMBL/GenBank/DDBJ databases">
        <title>Genomic of Niabella pedocola.</title>
        <authorList>
            <person name="Wu T."/>
        </authorList>
    </citation>
    <scope>NUCLEOTIDE SEQUENCE [LARGE SCALE GENOMIC DNA]</scope>
    <source>
        <strain evidence="1 2">JCM 31011</strain>
    </source>
</reference>
<accession>A0ABS8PW79</accession>
<evidence type="ECO:0000313" key="1">
    <source>
        <dbReference type="EMBL" id="MCD2425332.1"/>
    </source>
</evidence>
<dbReference type="RefSeq" id="WP_231007796.1">
    <property type="nucleotide sequence ID" value="NZ_JAJNEC010000007.1"/>
</dbReference>
<dbReference type="InterPro" id="IPR018775">
    <property type="entry name" value="RlaP"/>
</dbReference>
<keyword evidence="2" id="KW-1185">Reference proteome</keyword>
<comment type="caution">
    <text evidence="1">The sequence shown here is derived from an EMBL/GenBank/DDBJ whole genome shotgun (WGS) entry which is preliminary data.</text>
</comment>
<sequence>MTQLTIDTIKSSGWLIFECISGSKAYGLDTPASDTDIKGVFVLPRDWYYSMDYVPQVSNETNDIVYYELKRFIELLSRNNPNILELLATPGDCILLRDSLMDLIKPSDFLSRLCEQTFANYAWSQIKKACGLEKKIVSPMSKDRKSPMDFCYVYDGNSSLPLNGFLQQRSLLQESMGLAALPHFRDCYQLYHSPQHEYAGVLRKEDSNDICTSHIRKDAVPIGVLYFNKDGYTVYCKKHREYWDWVAQRNETRFEGTMRHGKNYDSKNMMHVFRLLKMAEEIVTDNRVNVRRTDRSLLLQIKEGIYAYDELVAKAGTIIQRLKLLYQESHLPDAPDPHVVNKLLVRLRSAYYSR</sequence>
<dbReference type="Proteomes" id="UP001199816">
    <property type="component" value="Unassembled WGS sequence"/>
</dbReference>
<dbReference type="EMBL" id="JAJNEC010000007">
    <property type="protein sequence ID" value="MCD2425332.1"/>
    <property type="molecule type" value="Genomic_DNA"/>
</dbReference>
<evidence type="ECO:0000313" key="2">
    <source>
        <dbReference type="Proteomes" id="UP001199816"/>
    </source>
</evidence>
<dbReference type="PANTHER" id="PTHR34817:SF1">
    <property type="entry name" value="NUCLEOTIDYLTRANSFERASE"/>
    <property type="match status" value="1"/>
</dbReference>